<comment type="caution">
    <text evidence="1">The sequence shown here is derived from an EMBL/GenBank/DDBJ whole genome shotgun (WGS) entry which is preliminary data.</text>
</comment>
<sequence length="116" mass="13659">MCPTHTRGTRRQTEAYGLTERDGMTGVALQCRTQVKNMFKRKIKGTVVNWKVQDVSLEKTDQWVDQREIYVKVEEEEEEEEKFCRLTQIRVPFLILKPDIILRASDIFSAYENAFV</sequence>
<evidence type="ECO:0000313" key="2">
    <source>
        <dbReference type="Proteomes" id="UP001359485"/>
    </source>
</evidence>
<reference evidence="1 2" key="1">
    <citation type="submission" date="2023-09" db="EMBL/GenBank/DDBJ databases">
        <title>Genomes of two closely related lineages of the louse Polyplax serrata with different host specificities.</title>
        <authorList>
            <person name="Martinu J."/>
            <person name="Tarabai H."/>
            <person name="Stefka J."/>
            <person name="Hypsa V."/>
        </authorList>
    </citation>
    <scope>NUCLEOTIDE SEQUENCE [LARGE SCALE GENOMIC DNA]</scope>
    <source>
        <strain evidence="1">98ZLc_SE</strain>
    </source>
</reference>
<organism evidence="1 2">
    <name type="scientific">Polyplax serrata</name>
    <name type="common">Common mouse louse</name>
    <dbReference type="NCBI Taxonomy" id="468196"/>
    <lineage>
        <taxon>Eukaryota</taxon>
        <taxon>Metazoa</taxon>
        <taxon>Ecdysozoa</taxon>
        <taxon>Arthropoda</taxon>
        <taxon>Hexapoda</taxon>
        <taxon>Insecta</taxon>
        <taxon>Pterygota</taxon>
        <taxon>Neoptera</taxon>
        <taxon>Paraneoptera</taxon>
        <taxon>Psocodea</taxon>
        <taxon>Troctomorpha</taxon>
        <taxon>Phthiraptera</taxon>
        <taxon>Anoplura</taxon>
        <taxon>Polyplacidae</taxon>
        <taxon>Polyplax</taxon>
    </lineage>
</organism>
<dbReference type="EMBL" id="JAWJWF010000046">
    <property type="protein sequence ID" value="KAK6624459.1"/>
    <property type="molecule type" value="Genomic_DNA"/>
</dbReference>
<dbReference type="Proteomes" id="UP001359485">
    <property type="component" value="Unassembled WGS sequence"/>
</dbReference>
<protein>
    <submittedName>
        <fullName evidence="1">Uncharacterized protein</fullName>
    </submittedName>
</protein>
<gene>
    <name evidence="1" type="ORF">RUM44_011318</name>
</gene>
<proteinExistence type="predicted"/>
<evidence type="ECO:0000313" key="1">
    <source>
        <dbReference type="EMBL" id="KAK6624459.1"/>
    </source>
</evidence>
<keyword evidence="2" id="KW-1185">Reference proteome</keyword>
<accession>A0ABR1APR7</accession>
<name>A0ABR1APR7_POLSC</name>